<dbReference type="EMBL" id="BART01037668">
    <property type="protein sequence ID" value="GAH09856.1"/>
    <property type="molecule type" value="Genomic_DNA"/>
</dbReference>
<comment type="caution">
    <text evidence="1">The sequence shown here is derived from an EMBL/GenBank/DDBJ whole genome shotgun (WGS) entry which is preliminary data.</text>
</comment>
<reference evidence="1" key="1">
    <citation type="journal article" date="2014" name="Front. Microbiol.">
        <title>High frequency of phylogenetically diverse reductive dehalogenase-homologous genes in deep subseafloor sedimentary metagenomes.</title>
        <authorList>
            <person name="Kawai M."/>
            <person name="Futagami T."/>
            <person name="Toyoda A."/>
            <person name="Takaki Y."/>
            <person name="Nishi S."/>
            <person name="Hori S."/>
            <person name="Arai W."/>
            <person name="Tsubouchi T."/>
            <person name="Morono Y."/>
            <person name="Uchiyama I."/>
            <person name="Ito T."/>
            <person name="Fujiyama A."/>
            <person name="Inagaki F."/>
            <person name="Takami H."/>
        </authorList>
    </citation>
    <scope>NUCLEOTIDE SEQUENCE</scope>
    <source>
        <strain evidence="1">Expedition CK06-06</strain>
    </source>
</reference>
<dbReference type="Gene3D" id="3.40.50.720">
    <property type="entry name" value="NAD(P)-binding Rossmann-like Domain"/>
    <property type="match status" value="1"/>
</dbReference>
<protein>
    <recommendedName>
        <fullName evidence="2">UDP-glucose/GDP-mannose dehydrogenase C-terminal domain-containing protein</fullName>
    </recommendedName>
</protein>
<evidence type="ECO:0008006" key="2">
    <source>
        <dbReference type="Google" id="ProtNLM"/>
    </source>
</evidence>
<evidence type="ECO:0000313" key="1">
    <source>
        <dbReference type="EMBL" id="GAH09856.1"/>
    </source>
</evidence>
<name>X1CN32_9ZZZZ</name>
<proteinExistence type="predicted"/>
<sequence>VLDLNEIKNKMRTPVIIDGRNVYKKDQCEQLGFVYKAIGKPR</sequence>
<organism evidence="1">
    <name type="scientific">marine sediment metagenome</name>
    <dbReference type="NCBI Taxonomy" id="412755"/>
    <lineage>
        <taxon>unclassified sequences</taxon>
        <taxon>metagenomes</taxon>
        <taxon>ecological metagenomes</taxon>
    </lineage>
</organism>
<gene>
    <name evidence="1" type="ORF">S01H4_62900</name>
</gene>
<feature type="non-terminal residue" evidence="1">
    <location>
        <position position="1"/>
    </location>
</feature>
<accession>X1CN32</accession>
<dbReference type="AlphaFoldDB" id="X1CN32"/>